<feature type="domain" description="C2H2-type" evidence="9">
    <location>
        <begin position="272"/>
        <end position="300"/>
    </location>
</feature>
<accession>A0AAD9RN60</accession>
<dbReference type="PROSITE" id="PS00028">
    <property type="entry name" value="ZINC_FINGER_C2H2_1"/>
    <property type="match status" value="8"/>
</dbReference>
<evidence type="ECO:0000256" key="6">
    <source>
        <dbReference type="ARBA" id="ARBA00023125"/>
    </source>
</evidence>
<comment type="subcellular location">
    <subcellularLocation>
        <location evidence="1">Nucleus</location>
    </subcellularLocation>
</comment>
<keyword evidence="5" id="KW-0862">Zinc</keyword>
<feature type="domain" description="C2H2-type" evidence="9">
    <location>
        <begin position="329"/>
        <end position="356"/>
    </location>
</feature>
<dbReference type="FunFam" id="3.30.160.60:FF:002061">
    <property type="entry name" value="Uncharacterized protein"/>
    <property type="match status" value="1"/>
</dbReference>
<evidence type="ECO:0000259" key="9">
    <source>
        <dbReference type="PROSITE" id="PS50157"/>
    </source>
</evidence>
<dbReference type="GO" id="GO:0008270">
    <property type="term" value="F:zinc ion binding"/>
    <property type="evidence" value="ECO:0007669"/>
    <property type="project" value="UniProtKB-KW"/>
</dbReference>
<feature type="domain" description="C2H2-type" evidence="9">
    <location>
        <begin position="130"/>
        <end position="157"/>
    </location>
</feature>
<evidence type="ECO:0000256" key="3">
    <source>
        <dbReference type="ARBA" id="ARBA00022737"/>
    </source>
</evidence>
<dbReference type="InterPro" id="IPR050331">
    <property type="entry name" value="Zinc_finger"/>
</dbReference>
<keyword evidence="3" id="KW-0677">Repeat</keyword>
<feature type="domain" description="C2H2-type" evidence="9">
    <location>
        <begin position="103"/>
        <end position="131"/>
    </location>
</feature>
<feature type="domain" description="C2H2-type" evidence="9">
    <location>
        <begin position="301"/>
        <end position="328"/>
    </location>
</feature>
<keyword evidence="11" id="KW-1185">Reference proteome</keyword>
<dbReference type="GO" id="GO:0010468">
    <property type="term" value="P:regulation of gene expression"/>
    <property type="evidence" value="ECO:0007669"/>
    <property type="project" value="TreeGrafter"/>
</dbReference>
<evidence type="ECO:0000256" key="5">
    <source>
        <dbReference type="ARBA" id="ARBA00022833"/>
    </source>
</evidence>
<dbReference type="Pfam" id="PF13912">
    <property type="entry name" value="zf-C2H2_6"/>
    <property type="match status" value="1"/>
</dbReference>
<comment type="caution">
    <text evidence="10">The sequence shown here is derived from an EMBL/GenBank/DDBJ whole genome shotgun (WGS) entry which is preliminary data.</text>
</comment>
<dbReference type="GO" id="GO:0003677">
    <property type="term" value="F:DNA binding"/>
    <property type="evidence" value="ECO:0007669"/>
    <property type="project" value="UniProtKB-KW"/>
</dbReference>
<sequence>MKIFQTKRDLLKRVQINPRKYSYEEKYVRKQRKRRNIKEEQTSKEKVHQENTFAIFRFIDTKDPTPERNATLNDTAVSPLKQENESEVCKENVDVDVLDKIRNICPFCNKQFGSEQNVERHVMAVHQRQFKCDMCKRSYNTQTALDMHKVIHRPDYFFECSTCHVKYKSEGGLKRHQLRVHDKNCPIYVCEHCGRSYKLKIDLTNHIKKVHPFELQICRYCGKEVADVKGHEYIHQGRARKKLYNYPCHLCPRKFCHRSRLDMHLLQHESGFKCTDCGLQFLNSRELKNHKRFKHSRPSSSTCIFCQKVFTCVSNFHQHVLTHAGIRPYKCDICEEDFTQRSSLLRHRRNHPGPLPQLALASPQIADLARSYMQKFQNGQIDKASR</sequence>
<dbReference type="Pfam" id="PF00096">
    <property type="entry name" value="zf-C2H2"/>
    <property type="match status" value="3"/>
</dbReference>
<dbReference type="PANTHER" id="PTHR16515">
    <property type="entry name" value="PR DOMAIN ZINC FINGER PROTEIN"/>
    <property type="match status" value="1"/>
</dbReference>
<evidence type="ECO:0000256" key="7">
    <source>
        <dbReference type="ARBA" id="ARBA00023242"/>
    </source>
</evidence>
<dbReference type="AlphaFoldDB" id="A0AAD9RN60"/>
<reference evidence="10" key="1">
    <citation type="submission" date="2021-08" db="EMBL/GenBank/DDBJ databases">
        <authorList>
            <person name="Misof B."/>
            <person name="Oliver O."/>
            <person name="Podsiadlowski L."/>
            <person name="Donath A."/>
            <person name="Peters R."/>
            <person name="Mayer C."/>
            <person name="Rust J."/>
            <person name="Gunkel S."/>
            <person name="Lesny P."/>
            <person name="Martin S."/>
            <person name="Oeyen J.P."/>
            <person name="Petersen M."/>
            <person name="Panagiotis P."/>
            <person name="Wilbrandt J."/>
            <person name="Tanja T."/>
        </authorList>
    </citation>
    <scope>NUCLEOTIDE SEQUENCE</scope>
    <source>
        <strain evidence="10">GBR_01_08_01A</strain>
        <tissue evidence="10">Thorax + abdomen</tissue>
    </source>
</reference>
<gene>
    <name evidence="10" type="ORF">KPH14_008910</name>
</gene>
<name>A0AAD9RN60_9HYME</name>
<evidence type="ECO:0000256" key="1">
    <source>
        <dbReference type="ARBA" id="ARBA00004123"/>
    </source>
</evidence>
<keyword evidence="7" id="KW-0539">Nucleus</keyword>
<evidence type="ECO:0000256" key="8">
    <source>
        <dbReference type="PROSITE-ProRule" id="PRU00042"/>
    </source>
</evidence>
<dbReference type="PROSITE" id="PS50157">
    <property type="entry name" value="ZINC_FINGER_C2H2_2"/>
    <property type="match status" value="8"/>
</dbReference>
<organism evidence="10 11">
    <name type="scientific">Odynerus spinipes</name>
    <dbReference type="NCBI Taxonomy" id="1348599"/>
    <lineage>
        <taxon>Eukaryota</taxon>
        <taxon>Metazoa</taxon>
        <taxon>Ecdysozoa</taxon>
        <taxon>Arthropoda</taxon>
        <taxon>Hexapoda</taxon>
        <taxon>Insecta</taxon>
        <taxon>Pterygota</taxon>
        <taxon>Neoptera</taxon>
        <taxon>Endopterygota</taxon>
        <taxon>Hymenoptera</taxon>
        <taxon>Apocrita</taxon>
        <taxon>Aculeata</taxon>
        <taxon>Vespoidea</taxon>
        <taxon>Vespidae</taxon>
        <taxon>Eumeninae</taxon>
        <taxon>Odynerus</taxon>
    </lineage>
</organism>
<dbReference type="InterPro" id="IPR036236">
    <property type="entry name" value="Znf_C2H2_sf"/>
</dbReference>
<feature type="domain" description="C2H2-type" evidence="9">
    <location>
        <begin position="158"/>
        <end position="186"/>
    </location>
</feature>
<dbReference type="Gene3D" id="3.30.160.60">
    <property type="entry name" value="Classic Zinc Finger"/>
    <property type="match status" value="5"/>
</dbReference>
<evidence type="ECO:0000313" key="11">
    <source>
        <dbReference type="Proteomes" id="UP001258017"/>
    </source>
</evidence>
<dbReference type="GO" id="GO:0005634">
    <property type="term" value="C:nucleus"/>
    <property type="evidence" value="ECO:0007669"/>
    <property type="project" value="UniProtKB-SubCell"/>
</dbReference>
<dbReference type="SMART" id="SM00355">
    <property type="entry name" value="ZnF_C2H2"/>
    <property type="match status" value="9"/>
</dbReference>
<keyword evidence="4 8" id="KW-0863">Zinc-finger</keyword>
<dbReference type="EMBL" id="JAIFRP010000030">
    <property type="protein sequence ID" value="KAK2582824.1"/>
    <property type="molecule type" value="Genomic_DNA"/>
</dbReference>
<dbReference type="Proteomes" id="UP001258017">
    <property type="component" value="Unassembled WGS sequence"/>
</dbReference>
<evidence type="ECO:0000313" key="10">
    <source>
        <dbReference type="EMBL" id="KAK2582824.1"/>
    </source>
</evidence>
<reference evidence="10" key="2">
    <citation type="journal article" date="2023" name="Commun. Biol.">
        <title>Intrasexual cuticular hydrocarbon dimorphism in a wasp sheds light on hydrocarbon biosynthesis genes in Hymenoptera.</title>
        <authorList>
            <person name="Moris V.C."/>
            <person name="Podsiadlowski L."/>
            <person name="Martin S."/>
            <person name="Oeyen J.P."/>
            <person name="Donath A."/>
            <person name="Petersen M."/>
            <person name="Wilbrandt J."/>
            <person name="Misof B."/>
            <person name="Liedtke D."/>
            <person name="Thamm M."/>
            <person name="Scheiner R."/>
            <person name="Schmitt T."/>
            <person name="Niehuis O."/>
        </authorList>
    </citation>
    <scope>NUCLEOTIDE SEQUENCE</scope>
    <source>
        <strain evidence="10">GBR_01_08_01A</strain>
    </source>
</reference>
<keyword evidence="6" id="KW-0238">DNA-binding</keyword>
<dbReference type="PANTHER" id="PTHR16515:SF49">
    <property type="entry name" value="GASTRULA ZINC FINGER PROTEIN XLCGF49.1-LIKE-RELATED"/>
    <property type="match status" value="1"/>
</dbReference>
<evidence type="ECO:0000256" key="2">
    <source>
        <dbReference type="ARBA" id="ARBA00022723"/>
    </source>
</evidence>
<dbReference type="SUPFAM" id="SSF57667">
    <property type="entry name" value="beta-beta-alpha zinc fingers"/>
    <property type="match status" value="4"/>
</dbReference>
<feature type="domain" description="C2H2-type" evidence="9">
    <location>
        <begin position="246"/>
        <end position="268"/>
    </location>
</feature>
<keyword evidence="2" id="KW-0479">Metal-binding</keyword>
<proteinExistence type="predicted"/>
<protein>
    <recommendedName>
        <fullName evidence="9">C2H2-type domain-containing protein</fullName>
    </recommendedName>
</protein>
<evidence type="ECO:0000256" key="4">
    <source>
        <dbReference type="ARBA" id="ARBA00022771"/>
    </source>
</evidence>
<dbReference type="InterPro" id="IPR013087">
    <property type="entry name" value="Znf_C2H2_type"/>
</dbReference>
<feature type="domain" description="C2H2-type" evidence="9">
    <location>
        <begin position="188"/>
        <end position="216"/>
    </location>
</feature>